<evidence type="ECO:0000256" key="3">
    <source>
        <dbReference type="ARBA" id="ARBA00022989"/>
    </source>
</evidence>
<dbReference type="GO" id="GO:0016020">
    <property type="term" value="C:membrane"/>
    <property type="evidence" value="ECO:0007669"/>
    <property type="project" value="UniProtKB-SubCell"/>
</dbReference>
<evidence type="ECO:0000256" key="4">
    <source>
        <dbReference type="ARBA" id="ARBA00023136"/>
    </source>
</evidence>
<sequence length="150" mass="16493">MAFQKSDFDVTEPAVAVRLMAGLFYLPHVAFKLNGLEGAAGLFGRIGFQPPMLWVWLAIAAELACAVALTLNIQVKWMGLVSAFVMALAGYAVVMTKGPVWLWNFGGVEYIAFWGATSLALAAQAWKREYAAYGRVFFLWPNLERGVVRA</sequence>
<dbReference type="STRING" id="1123062.SAMN02745775_106188"/>
<keyword evidence="7" id="KW-1185">Reference proteome</keyword>
<evidence type="ECO:0000313" key="7">
    <source>
        <dbReference type="Proteomes" id="UP000199473"/>
    </source>
</evidence>
<keyword evidence="4 5" id="KW-0472">Membrane</keyword>
<feature type="transmembrane region" description="Helical" evidence="5">
    <location>
        <begin position="77"/>
        <end position="94"/>
    </location>
</feature>
<dbReference type="Pfam" id="PF07681">
    <property type="entry name" value="DoxX"/>
    <property type="match status" value="1"/>
</dbReference>
<evidence type="ECO:0000256" key="5">
    <source>
        <dbReference type="SAM" id="Phobius"/>
    </source>
</evidence>
<dbReference type="Proteomes" id="UP000199473">
    <property type="component" value="Unassembled WGS sequence"/>
</dbReference>
<feature type="transmembrane region" description="Helical" evidence="5">
    <location>
        <begin position="53"/>
        <end position="70"/>
    </location>
</feature>
<keyword evidence="2 5" id="KW-0812">Transmembrane</keyword>
<feature type="transmembrane region" description="Helical" evidence="5">
    <location>
        <begin position="100"/>
        <end position="123"/>
    </location>
</feature>
<evidence type="ECO:0000256" key="1">
    <source>
        <dbReference type="ARBA" id="ARBA00004141"/>
    </source>
</evidence>
<dbReference type="RefSeq" id="WP_175533989.1">
    <property type="nucleotide sequence ID" value="NZ_FOSQ01000006.1"/>
</dbReference>
<evidence type="ECO:0000256" key="2">
    <source>
        <dbReference type="ARBA" id="ARBA00022692"/>
    </source>
</evidence>
<proteinExistence type="predicted"/>
<gene>
    <name evidence="6" type="ORF">SAMN02745775_106188</name>
</gene>
<comment type="subcellular location">
    <subcellularLocation>
        <location evidence="1">Membrane</location>
        <topology evidence="1">Multi-pass membrane protein</topology>
    </subcellularLocation>
</comment>
<dbReference type="AlphaFoldDB" id="A0A1I4BXG9"/>
<protein>
    <submittedName>
        <fullName evidence="6">Putative oxidoreductase</fullName>
    </submittedName>
</protein>
<evidence type="ECO:0000313" key="6">
    <source>
        <dbReference type="EMBL" id="SFK72867.1"/>
    </source>
</evidence>
<dbReference type="EMBL" id="FOSQ01000006">
    <property type="protein sequence ID" value="SFK72867.1"/>
    <property type="molecule type" value="Genomic_DNA"/>
</dbReference>
<dbReference type="InterPro" id="IPR032808">
    <property type="entry name" value="DoxX"/>
</dbReference>
<name>A0A1I4BXG9_9PROT</name>
<organism evidence="6 7">
    <name type="scientific">Falsiroseomonas stagni DSM 19981</name>
    <dbReference type="NCBI Taxonomy" id="1123062"/>
    <lineage>
        <taxon>Bacteria</taxon>
        <taxon>Pseudomonadati</taxon>
        <taxon>Pseudomonadota</taxon>
        <taxon>Alphaproteobacteria</taxon>
        <taxon>Acetobacterales</taxon>
        <taxon>Roseomonadaceae</taxon>
        <taxon>Falsiroseomonas</taxon>
    </lineage>
</organism>
<keyword evidence="3 5" id="KW-1133">Transmembrane helix</keyword>
<accession>A0A1I4BXG9</accession>
<reference evidence="6 7" key="1">
    <citation type="submission" date="2016-10" db="EMBL/GenBank/DDBJ databases">
        <authorList>
            <person name="de Groot N.N."/>
        </authorList>
    </citation>
    <scope>NUCLEOTIDE SEQUENCE [LARGE SCALE GENOMIC DNA]</scope>
    <source>
        <strain evidence="6 7">DSM 19981</strain>
    </source>
</reference>